<dbReference type="EMBL" id="BMYM01000002">
    <property type="protein sequence ID" value="GHD36296.1"/>
    <property type="molecule type" value="Genomic_DNA"/>
</dbReference>
<evidence type="ECO:0000313" key="2">
    <source>
        <dbReference type="EMBL" id="GHD36296.1"/>
    </source>
</evidence>
<sequence>MTYNTPQSRHYACDCSDARIKTDHGQKKKKRHFADGAEPGLSEGNTEIHMLAAMVIHVHGPEKPYPV</sequence>
<comment type="caution">
    <text evidence="2">The sequence shown here is derived from an EMBL/GenBank/DDBJ whole genome shotgun (WGS) entry which is preliminary data.</text>
</comment>
<feature type="region of interest" description="Disordered" evidence="1">
    <location>
        <begin position="23"/>
        <end position="42"/>
    </location>
</feature>
<protein>
    <submittedName>
        <fullName evidence="2">Uncharacterized protein</fullName>
    </submittedName>
</protein>
<reference evidence="2" key="1">
    <citation type="journal article" date="2014" name="Int. J. Syst. Evol. Microbiol.">
        <title>Complete genome sequence of Corynebacterium casei LMG S-19264T (=DSM 44701T), isolated from a smear-ripened cheese.</title>
        <authorList>
            <consortium name="US DOE Joint Genome Institute (JGI-PGF)"/>
            <person name="Walter F."/>
            <person name="Albersmeier A."/>
            <person name="Kalinowski J."/>
            <person name="Ruckert C."/>
        </authorList>
    </citation>
    <scope>NUCLEOTIDE SEQUENCE</scope>
    <source>
        <strain evidence="2">KCTC 23430</strain>
    </source>
</reference>
<gene>
    <name evidence="2" type="ORF">GCM10007053_24560</name>
</gene>
<dbReference type="Proteomes" id="UP000644693">
    <property type="component" value="Unassembled WGS sequence"/>
</dbReference>
<proteinExistence type="predicted"/>
<accession>A0A918XKA4</accession>
<organism evidence="2 3">
    <name type="scientific">Parahalioglobus pacificus</name>
    <dbReference type="NCBI Taxonomy" id="930806"/>
    <lineage>
        <taxon>Bacteria</taxon>
        <taxon>Pseudomonadati</taxon>
        <taxon>Pseudomonadota</taxon>
        <taxon>Gammaproteobacteria</taxon>
        <taxon>Cellvibrionales</taxon>
        <taxon>Halieaceae</taxon>
        <taxon>Parahalioglobus</taxon>
    </lineage>
</organism>
<reference evidence="2" key="2">
    <citation type="submission" date="2020-09" db="EMBL/GenBank/DDBJ databases">
        <authorList>
            <person name="Sun Q."/>
            <person name="Kim S."/>
        </authorList>
    </citation>
    <scope>NUCLEOTIDE SEQUENCE</scope>
    <source>
        <strain evidence="2">KCTC 23430</strain>
    </source>
</reference>
<name>A0A918XKA4_9GAMM</name>
<keyword evidence="3" id="KW-1185">Reference proteome</keyword>
<evidence type="ECO:0000313" key="3">
    <source>
        <dbReference type="Proteomes" id="UP000644693"/>
    </source>
</evidence>
<dbReference type="AlphaFoldDB" id="A0A918XKA4"/>
<evidence type="ECO:0000256" key="1">
    <source>
        <dbReference type="SAM" id="MobiDB-lite"/>
    </source>
</evidence>